<reference evidence="6 9" key="2">
    <citation type="submission" date="2019-07" db="EMBL/GenBank/DDBJ databases">
        <title>Comparative genome analysis of staphylococcus lugdunensis shows clonal complex-dependent diversity of the putative virulence factor, ess/type vii locus.</title>
        <authorList>
            <person name="Lebeurre J."/>
            <person name="Dahyot S."/>
            <person name="Diene S."/>
            <person name="Paulay A."/>
            <person name="Aubourg M."/>
            <person name="Argemi X."/>
            <person name="Giard J.-C."/>
            <person name="Tournier I."/>
            <person name="Francois P."/>
            <person name="Pestel-Caron M."/>
        </authorList>
    </citation>
    <scope>NUCLEOTIDE SEQUENCE [LARGE SCALE GENOMIC DNA]</scope>
    <source>
        <strain evidence="6 9">SL13</strain>
    </source>
</reference>
<reference evidence="7 8" key="1">
    <citation type="journal article" date="2019" name="Sci. Transl. Med.">
        <title>Quorum sensing between bacterial species on the skin protects against epidermal injury in atopic dermatitis.</title>
        <authorList>
            <person name="Williams M.R."/>
        </authorList>
    </citation>
    <scope>NUCLEOTIDE SEQUENCE [LARGE SCALE GENOMIC DNA]</scope>
    <source>
        <strain evidence="7 8">E7</strain>
    </source>
</reference>
<dbReference type="EMBL" id="SCHB01000002">
    <property type="protein sequence ID" value="TBW72958.1"/>
    <property type="molecule type" value="Genomic_DNA"/>
</dbReference>
<organism evidence="7 8">
    <name type="scientific">Staphylococcus lugdunensis</name>
    <dbReference type="NCBI Taxonomy" id="28035"/>
    <lineage>
        <taxon>Bacteria</taxon>
        <taxon>Bacillati</taxon>
        <taxon>Bacillota</taxon>
        <taxon>Bacilli</taxon>
        <taxon>Bacillales</taxon>
        <taxon>Staphylococcaceae</taxon>
        <taxon>Staphylococcus</taxon>
    </lineage>
</organism>
<proteinExistence type="inferred from homology"/>
<evidence type="ECO:0000313" key="9">
    <source>
        <dbReference type="Proteomes" id="UP000325462"/>
    </source>
</evidence>
<comment type="similarity">
    <text evidence="5">Belongs to the UPF0344 family.</text>
</comment>
<feature type="transmembrane region" description="Helical" evidence="5">
    <location>
        <begin position="68"/>
        <end position="87"/>
    </location>
</feature>
<comment type="subcellular location">
    <subcellularLocation>
        <location evidence="5">Cell membrane</location>
        <topology evidence="5">Multi-pass membrane protein</topology>
    </subcellularLocation>
</comment>
<evidence type="ECO:0000256" key="5">
    <source>
        <dbReference type="HAMAP-Rule" id="MF_01536"/>
    </source>
</evidence>
<keyword evidence="9" id="KW-1185">Reference proteome</keyword>
<dbReference type="InterPro" id="IPR010899">
    <property type="entry name" value="UPF0344"/>
</dbReference>
<accession>A0A292DH56</accession>
<keyword evidence="1 5" id="KW-1003">Cell membrane</keyword>
<evidence type="ECO:0000256" key="4">
    <source>
        <dbReference type="ARBA" id="ARBA00023136"/>
    </source>
</evidence>
<sequence>MLHVHILSWVLAIIMFIVTYLNYSKTQGGTPTAKPLHMVLRVVILLTLISGFWIIIKEFASGGGNHMLLTLKMVCGIAVVALMEVTIIKRKKHESTQGLFWTTIALIVITIILGIILPLGPLTKMFGLS</sequence>
<feature type="transmembrane region" description="Helical" evidence="5">
    <location>
        <begin position="6"/>
        <end position="23"/>
    </location>
</feature>
<feature type="transmembrane region" description="Helical" evidence="5">
    <location>
        <begin position="99"/>
        <end position="119"/>
    </location>
</feature>
<keyword evidence="2 5" id="KW-0812">Transmembrane</keyword>
<name>A0A292DH56_STALU</name>
<dbReference type="HAMAP" id="MF_01536">
    <property type="entry name" value="UPF0344"/>
    <property type="match status" value="1"/>
</dbReference>
<evidence type="ECO:0000256" key="3">
    <source>
        <dbReference type="ARBA" id="ARBA00022989"/>
    </source>
</evidence>
<evidence type="ECO:0000256" key="2">
    <source>
        <dbReference type="ARBA" id="ARBA00022692"/>
    </source>
</evidence>
<dbReference type="EMBL" id="CP041722">
    <property type="protein sequence ID" value="QEX39321.1"/>
    <property type="molecule type" value="Genomic_DNA"/>
</dbReference>
<dbReference type="GO" id="GO:0005886">
    <property type="term" value="C:plasma membrane"/>
    <property type="evidence" value="ECO:0007669"/>
    <property type="project" value="UniProtKB-SubCell"/>
</dbReference>
<gene>
    <name evidence="7" type="ORF">EQ812_03705</name>
    <name evidence="6" type="ORF">FO454_10605</name>
</gene>
<protein>
    <recommendedName>
        <fullName evidence="5">UPF0344 protein EQ812_03705</fullName>
    </recommendedName>
</protein>
<evidence type="ECO:0000256" key="1">
    <source>
        <dbReference type="ARBA" id="ARBA00022475"/>
    </source>
</evidence>
<feature type="transmembrane region" description="Helical" evidence="5">
    <location>
        <begin position="35"/>
        <end position="56"/>
    </location>
</feature>
<evidence type="ECO:0000313" key="7">
    <source>
        <dbReference type="EMBL" id="TBW72958.1"/>
    </source>
</evidence>
<dbReference type="NCBIfam" id="NF010199">
    <property type="entry name" value="PRK13673.1-6"/>
    <property type="match status" value="1"/>
</dbReference>
<keyword evidence="3 5" id="KW-1133">Transmembrane helix</keyword>
<dbReference type="AlphaFoldDB" id="A0A292DH56"/>
<dbReference type="OMA" id="HMHIASW"/>
<keyword evidence="4 5" id="KW-0472">Membrane</keyword>
<evidence type="ECO:0000313" key="8">
    <source>
        <dbReference type="Proteomes" id="UP000293637"/>
    </source>
</evidence>
<dbReference type="RefSeq" id="WP_002478432.1">
    <property type="nucleotide sequence ID" value="NZ_AP021848.1"/>
</dbReference>
<dbReference type="Proteomes" id="UP000325462">
    <property type="component" value="Chromosome"/>
</dbReference>
<dbReference type="Proteomes" id="UP000293637">
    <property type="component" value="Unassembled WGS sequence"/>
</dbReference>
<evidence type="ECO:0000313" key="6">
    <source>
        <dbReference type="EMBL" id="QEX39321.1"/>
    </source>
</evidence>
<dbReference type="NCBIfam" id="NF010195">
    <property type="entry name" value="PRK13673.1-2"/>
    <property type="match status" value="1"/>
</dbReference>
<dbReference type="Pfam" id="PF07457">
    <property type="entry name" value="DUF1516"/>
    <property type="match status" value="1"/>
</dbReference>